<evidence type="ECO:0000313" key="3">
    <source>
        <dbReference type="Proteomes" id="UP001141253"/>
    </source>
</evidence>
<feature type="compositionally biased region" description="Basic and acidic residues" evidence="1">
    <location>
        <begin position="122"/>
        <end position="134"/>
    </location>
</feature>
<organism evidence="2 3">
    <name type="scientific">Salix suchowensis</name>
    <dbReference type="NCBI Taxonomy" id="1278906"/>
    <lineage>
        <taxon>Eukaryota</taxon>
        <taxon>Viridiplantae</taxon>
        <taxon>Streptophyta</taxon>
        <taxon>Embryophyta</taxon>
        <taxon>Tracheophyta</taxon>
        <taxon>Spermatophyta</taxon>
        <taxon>Magnoliopsida</taxon>
        <taxon>eudicotyledons</taxon>
        <taxon>Gunneridae</taxon>
        <taxon>Pentapetalae</taxon>
        <taxon>rosids</taxon>
        <taxon>fabids</taxon>
        <taxon>Malpighiales</taxon>
        <taxon>Salicaceae</taxon>
        <taxon>Saliceae</taxon>
        <taxon>Salix</taxon>
    </lineage>
</organism>
<dbReference type="Proteomes" id="UP001141253">
    <property type="component" value="Chromosome 14"/>
</dbReference>
<feature type="compositionally biased region" description="Basic and acidic residues" evidence="1">
    <location>
        <begin position="41"/>
        <end position="58"/>
    </location>
</feature>
<feature type="compositionally biased region" description="Polar residues" evidence="1">
    <location>
        <begin position="1"/>
        <end position="15"/>
    </location>
</feature>
<proteinExistence type="predicted"/>
<sequence>MPQQTISLDPTSKPQGASGDPTRKGTPGAPIANLQGCNNHPLEKKQADQTATVEKETLTKGSGDQATKKSEKGQEKEEDDSTSHIPQASTSTKPAKAPCIQDMQKCVAPQLSQEDSSSSDKAATELQEKGKWPSDDEDIMSKSKGKAPAISEPIPSHSPVKVKKKKGGKKKQEARGL</sequence>
<evidence type="ECO:0000256" key="1">
    <source>
        <dbReference type="SAM" id="MobiDB-lite"/>
    </source>
</evidence>
<dbReference type="EMBL" id="JAPFFI010000022">
    <property type="protein sequence ID" value="KAJ6329329.1"/>
    <property type="molecule type" value="Genomic_DNA"/>
</dbReference>
<feature type="region of interest" description="Disordered" evidence="1">
    <location>
        <begin position="1"/>
        <end position="177"/>
    </location>
</feature>
<feature type="compositionally biased region" description="Basic residues" evidence="1">
    <location>
        <begin position="160"/>
        <end position="169"/>
    </location>
</feature>
<gene>
    <name evidence="2" type="ORF">OIU77_010915</name>
</gene>
<reference evidence="2" key="2">
    <citation type="journal article" date="2023" name="Int. J. Mol. Sci.">
        <title>De Novo Assembly and Annotation of 11 Diverse Shrub Willow (Salix) Genomes Reveals Novel Gene Organization in Sex-Linked Regions.</title>
        <authorList>
            <person name="Hyden B."/>
            <person name="Feng K."/>
            <person name="Yates T.B."/>
            <person name="Jawdy S."/>
            <person name="Cereghino C."/>
            <person name="Smart L.B."/>
            <person name="Muchero W."/>
        </authorList>
    </citation>
    <scope>NUCLEOTIDE SEQUENCE</scope>
    <source>
        <tissue evidence="2">Shoot tip</tissue>
    </source>
</reference>
<evidence type="ECO:0000313" key="2">
    <source>
        <dbReference type="EMBL" id="KAJ6329329.1"/>
    </source>
</evidence>
<feature type="compositionally biased region" description="Polar residues" evidence="1">
    <location>
        <begin position="110"/>
        <end position="121"/>
    </location>
</feature>
<accession>A0ABQ9AC77</accession>
<reference evidence="2" key="1">
    <citation type="submission" date="2022-10" db="EMBL/GenBank/DDBJ databases">
        <authorList>
            <person name="Hyden B.L."/>
            <person name="Feng K."/>
            <person name="Yates T."/>
            <person name="Jawdy S."/>
            <person name="Smart L.B."/>
            <person name="Muchero W."/>
        </authorList>
    </citation>
    <scope>NUCLEOTIDE SEQUENCE</scope>
    <source>
        <tissue evidence="2">Shoot tip</tissue>
    </source>
</reference>
<comment type="caution">
    <text evidence="2">The sequence shown here is derived from an EMBL/GenBank/DDBJ whole genome shotgun (WGS) entry which is preliminary data.</text>
</comment>
<protein>
    <submittedName>
        <fullName evidence="2">Uncharacterized protein</fullName>
    </submittedName>
</protein>
<feature type="compositionally biased region" description="Basic and acidic residues" evidence="1">
    <location>
        <begin position="66"/>
        <end position="75"/>
    </location>
</feature>
<name>A0ABQ9AC77_9ROSI</name>
<keyword evidence="3" id="KW-1185">Reference proteome</keyword>
<feature type="compositionally biased region" description="Polar residues" evidence="1">
    <location>
        <begin position="83"/>
        <end position="93"/>
    </location>
</feature>